<evidence type="ECO:0000259" key="2">
    <source>
        <dbReference type="PROSITE" id="PS51391"/>
    </source>
</evidence>
<keyword evidence="4" id="KW-1185">Reference proteome</keyword>
<dbReference type="EMBL" id="JAPDRK010000001">
    <property type="protein sequence ID" value="KAJ9616981.1"/>
    <property type="molecule type" value="Genomic_DNA"/>
</dbReference>
<dbReference type="PROSITE" id="PS51391">
    <property type="entry name" value="CID"/>
    <property type="match status" value="1"/>
</dbReference>
<feature type="compositionally biased region" description="Low complexity" evidence="1">
    <location>
        <begin position="447"/>
        <end position="458"/>
    </location>
</feature>
<feature type="domain" description="CID" evidence="2">
    <location>
        <begin position="24"/>
        <end position="180"/>
    </location>
</feature>
<organism evidence="3 4">
    <name type="scientific">Cladophialophora chaetospira</name>
    <dbReference type="NCBI Taxonomy" id="386627"/>
    <lineage>
        <taxon>Eukaryota</taxon>
        <taxon>Fungi</taxon>
        <taxon>Dikarya</taxon>
        <taxon>Ascomycota</taxon>
        <taxon>Pezizomycotina</taxon>
        <taxon>Eurotiomycetes</taxon>
        <taxon>Chaetothyriomycetidae</taxon>
        <taxon>Chaetothyriales</taxon>
        <taxon>Herpotrichiellaceae</taxon>
        <taxon>Cladophialophora</taxon>
    </lineage>
</organism>
<dbReference type="GO" id="GO:0006874">
    <property type="term" value="P:intracellular calcium ion homeostasis"/>
    <property type="evidence" value="ECO:0007669"/>
    <property type="project" value="TreeGrafter"/>
</dbReference>
<protein>
    <recommendedName>
        <fullName evidence="2">CID domain-containing protein</fullName>
    </recommendedName>
</protein>
<sequence length="488" mass="52752">MAAHIAIAKAAFGASLLRPDVTKVSRNDLPTFHDAFEAMLLQCSSRNIQTCKRWLLENVIVSAARTAALGKYLATTSKHLAGQQDEATQTNLSRRQRLHILYLVNDLLHHGKYHTSDTTLSDNLAQSLPPFLVELCRYAGQDAKARVSRRLADLMDLWREEAYLGGDTIAHLQNALNGARHETLSSLEATSGTVEQTKEPPYVLPSTHGDDSVAYYDLPAANLMHHIVPNSSQPMRPAELHALQLSAGPADEKLVNALKNFLKDVEGTRDPFDDLGQTGLSAEMDELGQVSYPGEDGDLVGDTYYGWSRAFCEKMKRGRQGSDAEASPHGSVDAAALQAMGVLDPQALTAGLPLDPDIAAVRGTEAEYSPDLNRTQRVDPAGKDSSTTSANRPLPLPLTAPAAPIGMPFPPPPPPFVPAGLPVPPPRPLNWTGPWPPPPPPPPPLFPQGRPGYHSNLPLAPPPPPPNYSYPPSSWPASGQNNQYSRGW</sequence>
<evidence type="ECO:0000313" key="3">
    <source>
        <dbReference type="EMBL" id="KAJ9616981.1"/>
    </source>
</evidence>
<reference evidence="3" key="1">
    <citation type="submission" date="2022-10" db="EMBL/GenBank/DDBJ databases">
        <title>Culturing micro-colonial fungi from biological soil crusts in the Mojave desert and describing Neophaeococcomyces mojavensis, and introducing the new genera and species Taxawa tesnikishii.</title>
        <authorList>
            <person name="Kurbessoian T."/>
            <person name="Stajich J.E."/>
        </authorList>
    </citation>
    <scope>NUCLEOTIDE SEQUENCE</scope>
    <source>
        <strain evidence="3">TK_41</strain>
    </source>
</reference>
<feature type="region of interest" description="Disordered" evidence="1">
    <location>
        <begin position="419"/>
        <end position="488"/>
    </location>
</feature>
<feature type="region of interest" description="Disordered" evidence="1">
    <location>
        <begin position="363"/>
        <end position="407"/>
    </location>
</feature>
<dbReference type="Gene3D" id="1.25.40.90">
    <property type="match status" value="1"/>
</dbReference>
<feature type="compositionally biased region" description="Polar residues" evidence="1">
    <location>
        <begin position="479"/>
        <end position="488"/>
    </location>
</feature>
<feature type="compositionally biased region" description="Pro residues" evidence="1">
    <location>
        <begin position="459"/>
        <end position="469"/>
    </location>
</feature>
<name>A0AA38XPA5_9EURO</name>
<accession>A0AA38XPA5</accession>
<dbReference type="Proteomes" id="UP001172673">
    <property type="component" value="Unassembled WGS sequence"/>
</dbReference>
<dbReference type="GO" id="GO:0048471">
    <property type="term" value="C:perinuclear region of cytoplasm"/>
    <property type="evidence" value="ECO:0007669"/>
    <property type="project" value="TreeGrafter"/>
</dbReference>
<dbReference type="PANTHER" id="PTHR12323:SF0">
    <property type="entry name" value="CALCIUM HOMEOSTASIS ENDOPLASMIC RETICULUM PROTEIN"/>
    <property type="match status" value="1"/>
</dbReference>
<dbReference type="InterPro" id="IPR006569">
    <property type="entry name" value="CID_dom"/>
</dbReference>
<dbReference type="PANTHER" id="PTHR12323">
    <property type="entry name" value="SR-RELATED CTD ASSOCIATED FACTOR 6"/>
    <property type="match status" value="1"/>
</dbReference>
<feature type="compositionally biased region" description="Low complexity" evidence="1">
    <location>
        <begin position="397"/>
        <end position="406"/>
    </location>
</feature>
<evidence type="ECO:0000256" key="1">
    <source>
        <dbReference type="SAM" id="MobiDB-lite"/>
    </source>
</evidence>
<dbReference type="InterPro" id="IPR008942">
    <property type="entry name" value="ENTH_VHS"/>
</dbReference>
<dbReference type="Pfam" id="PF04818">
    <property type="entry name" value="CID"/>
    <property type="match status" value="1"/>
</dbReference>
<feature type="compositionally biased region" description="Pro residues" evidence="1">
    <location>
        <begin position="419"/>
        <end position="446"/>
    </location>
</feature>
<gene>
    <name evidence="3" type="ORF">H2200_000702</name>
</gene>
<proteinExistence type="predicted"/>
<dbReference type="AlphaFoldDB" id="A0AA38XPA5"/>
<comment type="caution">
    <text evidence="3">The sequence shown here is derived from an EMBL/GenBank/DDBJ whole genome shotgun (WGS) entry which is preliminary data.</text>
</comment>
<evidence type="ECO:0000313" key="4">
    <source>
        <dbReference type="Proteomes" id="UP001172673"/>
    </source>
</evidence>